<keyword evidence="3" id="KW-1185">Reference proteome</keyword>
<accession>A0A8C1MZ24</accession>
<dbReference type="PANTHER" id="PTHR22804:SF24">
    <property type="entry name" value="NEUROCAN CORE PROTEIN"/>
    <property type="match status" value="1"/>
</dbReference>
<evidence type="ECO:0000313" key="3">
    <source>
        <dbReference type="Proteomes" id="UP000694427"/>
    </source>
</evidence>
<sequence length="173" mass="18985">DSVCSLSVLAGLTRAETPVTVRRVTHPPLRRPLSGSALLPCVFTLPAALLPGAGPFIRWSRGAGAQERTVLFARDGVVRVHRAYVGRVSLPGYSADPLNASLALSQLRSNDSGSFRCHILYLSRIFFCPTKPYDWFSAPEAHMEIKKRSGWIFIIVGWLCSHTANTHLCPNNT</sequence>
<name>A0A8C1MZ24_CYPCA</name>
<reference evidence="2" key="2">
    <citation type="submission" date="2025-09" db="UniProtKB">
        <authorList>
            <consortium name="Ensembl"/>
        </authorList>
    </citation>
    <scope>IDENTIFICATION</scope>
</reference>
<dbReference type="GO" id="GO:0007417">
    <property type="term" value="P:central nervous system development"/>
    <property type="evidence" value="ECO:0007669"/>
    <property type="project" value="TreeGrafter"/>
</dbReference>
<dbReference type="InterPro" id="IPR013106">
    <property type="entry name" value="Ig_V-set"/>
</dbReference>
<dbReference type="GO" id="GO:0002052">
    <property type="term" value="P:positive regulation of neuroblast proliferation"/>
    <property type="evidence" value="ECO:0007669"/>
    <property type="project" value="TreeGrafter"/>
</dbReference>
<dbReference type="GO" id="GO:0005615">
    <property type="term" value="C:extracellular space"/>
    <property type="evidence" value="ECO:0007669"/>
    <property type="project" value="TreeGrafter"/>
</dbReference>
<dbReference type="GO" id="GO:0045202">
    <property type="term" value="C:synapse"/>
    <property type="evidence" value="ECO:0007669"/>
    <property type="project" value="TreeGrafter"/>
</dbReference>
<dbReference type="GO" id="GO:0001501">
    <property type="term" value="P:skeletal system development"/>
    <property type="evidence" value="ECO:0007669"/>
    <property type="project" value="TreeGrafter"/>
</dbReference>
<dbReference type="SUPFAM" id="SSF48726">
    <property type="entry name" value="Immunoglobulin"/>
    <property type="match status" value="1"/>
</dbReference>
<proteinExistence type="predicted"/>
<evidence type="ECO:0000313" key="2">
    <source>
        <dbReference type="Ensembl" id="ENSCCRP00010081614.1"/>
    </source>
</evidence>
<dbReference type="Ensembl" id="ENSCCRT00010090548.1">
    <property type="protein sequence ID" value="ENSCCRP00010081614.1"/>
    <property type="gene ID" value="ENSCCRG00010035673.1"/>
</dbReference>
<evidence type="ECO:0000259" key="1">
    <source>
        <dbReference type="PROSITE" id="PS50835"/>
    </source>
</evidence>
<dbReference type="GO" id="GO:0072534">
    <property type="term" value="C:perineuronal net"/>
    <property type="evidence" value="ECO:0007669"/>
    <property type="project" value="TreeGrafter"/>
</dbReference>
<protein>
    <recommendedName>
        <fullName evidence="1">Ig-like domain-containing protein</fullName>
    </recommendedName>
</protein>
<organism evidence="2 3">
    <name type="scientific">Cyprinus carpio</name>
    <name type="common">Common carp</name>
    <dbReference type="NCBI Taxonomy" id="7962"/>
    <lineage>
        <taxon>Eukaryota</taxon>
        <taxon>Metazoa</taxon>
        <taxon>Chordata</taxon>
        <taxon>Craniata</taxon>
        <taxon>Vertebrata</taxon>
        <taxon>Euteleostomi</taxon>
        <taxon>Actinopterygii</taxon>
        <taxon>Neopterygii</taxon>
        <taxon>Teleostei</taxon>
        <taxon>Ostariophysi</taxon>
        <taxon>Cypriniformes</taxon>
        <taxon>Cyprinidae</taxon>
        <taxon>Cyprininae</taxon>
        <taxon>Cyprinus</taxon>
    </lineage>
</organism>
<dbReference type="InterPro" id="IPR036179">
    <property type="entry name" value="Ig-like_dom_sf"/>
</dbReference>
<dbReference type="AlphaFoldDB" id="A0A8C1MZ24"/>
<dbReference type="PANTHER" id="PTHR22804">
    <property type="entry name" value="AGGRECAN/VERSICAN PROTEOGLYCAN"/>
    <property type="match status" value="1"/>
</dbReference>
<dbReference type="Gene3D" id="2.60.40.10">
    <property type="entry name" value="Immunoglobulins"/>
    <property type="match status" value="1"/>
</dbReference>
<dbReference type="InterPro" id="IPR013783">
    <property type="entry name" value="Ig-like_fold"/>
</dbReference>
<dbReference type="Pfam" id="PF07686">
    <property type="entry name" value="V-set"/>
    <property type="match status" value="1"/>
</dbReference>
<feature type="domain" description="Ig-like" evidence="1">
    <location>
        <begin position="18"/>
        <end position="119"/>
    </location>
</feature>
<dbReference type="GO" id="GO:0010001">
    <property type="term" value="P:glial cell differentiation"/>
    <property type="evidence" value="ECO:0007669"/>
    <property type="project" value="TreeGrafter"/>
</dbReference>
<dbReference type="InterPro" id="IPR050691">
    <property type="entry name" value="Hyaluronan_bind_Proteoglycan"/>
</dbReference>
<dbReference type="InterPro" id="IPR007110">
    <property type="entry name" value="Ig-like_dom"/>
</dbReference>
<dbReference type="PROSITE" id="PS50835">
    <property type="entry name" value="IG_LIKE"/>
    <property type="match status" value="1"/>
</dbReference>
<reference evidence="2" key="1">
    <citation type="submission" date="2025-08" db="UniProtKB">
        <authorList>
            <consortium name="Ensembl"/>
        </authorList>
    </citation>
    <scope>IDENTIFICATION</scope>
</reference>
<dbReference type="Proteomes" id="UP000694427">
    <property type="component" value="Unplaced"/>
</dbReference>